<dbReference type="InterPro" id="IPR051911">
    <property type="entry name" value="SDR_oxidoreductase"/>
</dbReference>
<proteinExistence type="inferred from homology"/>
<evidence type="ECO:0008006" key="7">
    <source>
        <dbReference type="Google" id="ProtNLM"/>
    </source>
</evidence>
<dbReference type="Proteomes" id="UP000284842">
    <property type="component" value="Unassembled WGS sequence"/>
</dbReference>
<dbReference type="GO" id="GO:0016491">
    <property type="term" value="F:oxidoreductase activity"/>
    <property type="evidence" value="ECO:0007669"/>
    <property type="project" value="UniProtKB-KW"/>
</dbReference>
<dbReference type="SUPFAM" id="SSF51735">
    <property type="entry name" value="NAD(P)-binding Rossmann-fold domains"/>
    <property type="match status" value="1"/>
</dbReference>
<dbReference type="InterPro" id="IPR020904">
    <property type="entry name" value="Sc_DH/Rdtase_CS"/>
</dbReference>
<dbReference type="Pfam" id="PF00106">
    <property type="entry name" value="adh_short"/>
    <property type="match status" value="1"/>
</dbReference>
<dbReference type="AlphaFoldDB" id="A0A409WBE4"/>
<dbReference type="InParanoid" id="A0A409WBE4"/>
<dbReference type="Gene3D" id="3.40.50.720">
    <property type="entry name" value="NAD(P)-binding Rossmann-like Domain"/>
    <property type="match status" value="1"/>
</dbReference>
<evidence type="ECO:0000256" key="3">
    <source>
        <dbReference type="ARBA" id="ARBA00023002"/>
    </source>
</evidence>
<dbReference type="PRINTS" id="PR00081">
    <property type="entry name" value="GDHRDH"/>
</dbReference>
<dbReference type="EMBL" id="NHTK01005636">
    <property type="protein sequence ID" value="PPQ75832.1"/>
    <property type="molecule type" value="Genomic_DNA"/>
</dbReference>
<dbReference type="OrthoDB" id="1274115at2759"/>
<dbReference type="InterPro" id="IPR002347">
    <property type="entry name" value="SDR_fam"/>
</dbReference>
<gene>
    <name evidence="5" type="ORF">CVT24_000700</name>
</gene>
<dbReference type="PANTHER" id="PTHR43976">
    <property type="entry name" value="SHORT CHAIN DEHYDROGENASE"/>
    <property type="match status" value="1"/>
</dbReference>
<evidence type="ECO:0000256" key="1">
    <source>
        <dbReference type="ARBA" id="ARBA00006484"/>
    </source>
</evidence>
<dbReference type="STRING" id="181874.A0A409WBE4"/>
<comment type="caution">
    <text evidence="5">The sequence shown here is derived from an EMBL/GenBank/DDBJ whole genome shotgun (WGS) entry which is preliminary data.</text>
</comment>
<keyword evidence="3" id="KW-0560">Oxidoreductase</keyword>
<reference evidence="5 6" key="1">
    <citation type="journal article" date="2018" name="Evol. Lett.">
        <title>Horizontal gene cluster transfer increased hallucinogenic mushroom diversity.</title>
        <authorList>
            <person name="Reynolds H.T."/>
            <person name="Vijayakumar V."/>
            <person name="Gluck-Thaler E."/>
            <person name="Korotkin H.B."/>
            <person name="Matheny P.B."/>
            <person name="Slot J.C."/>
        </authorList>
    </citation>
    <scope>NUCLEOTIDE SEQUENCE [LARGE SCALE GENOMIC DNA]</scope>
    <source>
        <strain evidence="5 6">2629</strain>
    </source>
</reference>
<dbReference type="PROSITE" id="PS00061">
    <property type="entry name" value="ADH_SHORT"/>
    <property type="match status" value="1"/>
</dbReference>
<dbReference type="InterPro" id="IPR036291">
    <property type="entry name" value="NAD(P)-bd_dom_sf"/>
</dbReference>
<evidence type="ECO:0000256" key="4">
    <source>
        <dbReference type="RuleBase" id="RU000363"/>
    </source>
</evidence>
<dbReference type="CDD" id="cd05374">
    <property type="entry name" value="17beta-HSD-like_SDR_c"/>
    <property type="match status" value="1"/>
</dbReference>
<dbReference type="PANTHER" id="PTHR43976:SF16">
    <property type="entry name" value="SHORT-CHAIN DEHYDROGENASE_REDUCTASE FAMILY PROTEIN"/>
    <property type="match status" value="1"/>
</dbReference>
<keyword evidence="2" id="KW-0521">NADP</keyword>
<sequence length="290" mass="31204">MSTGTDPLVWLITGTSSGFGRQFVTEALARGDKVIATARGKSLHKLDDLKAKGAQVLELDVTAPTSTLKEVAKKAAEIYGRIDVLVNNAGYVQQGTMEEVTAEEAYLEYHTHVLGPMDLTRAVLPYMRERRTGTIVFIGSISAHVGFTGLGIYGSAKAALRGITLSLHQEIAPLGLRATCMEFGAFRTGALDPTHRSAEIARIPDYKEVAQGVETMFRAYHGNQPGDPQKGVRIVVDIVRGEGVAVGKPFPVTLCLGTDCYDGVKGVAEGTLKNLEEWKEVTCSTNFDGM</sequence>
<evidence type="ECO:0000313" key="6">
    <source>
        <dbReference type="Proteomes" id="UP000284842"/>
    </source>
</evidence>
<accession>A0A409WBE4</accession>
<evidence type="ECO:0000256" key="2">
    <source>
        <dbReference type="ARBA" id="ARBA00022857"/>
    </source>
</evidence>
<comment type="similarity">
    <text evidence="1 4">Belongs to the short-chain dehydrogenases/reductases (SDR) family.</text>
</comment>
<dbReference type="PRINTS" id="PR00080">
    <property type="entry name" value="SDRFAMILY"/>
</dbReference>
<name>A0A409WBE4_9AGAR</name>
<keyword evidence="6" id="KW-1185">Reference proteome</keyword>
<evidence type="ECO:0000313" key="5">
    <source>
        <dbReference type="EMBL" id="PPQ75832.1"/>
    </source>
</evidence>
<organism evidence="5 6">
    <name type="scientific">Panaeolus cyanescens</name>
    <dbReference type="NCBI Taxonomy" id="181874"/>
    <lineage>
        <taxon>Eukaryota</taxon>
        <taxon>Fungi</taxon>
        <taxon>Dikarya</taxon>
        <taxon>Basidiomycota</taxon>
        <taxon>Agaricomycotina</taxon>
        <taxon>Agaricomycetes</taxon>
        <taxon>Agaricomycetidae</taxon>
        <taxon>Agaricales</taxon>
        <taxon>Agaricineae</taxon>
        <taxon>Galeropsidaceae</taxon>
        <taxon>Panaeolus</taxon>
    </lineage>
</organism>
<protein>
    <recommendedName>
        <fullName evidence="7">NAD(P)-binding protein</fullName>
    </recommendedName>
</protein>